<evidence type="ECO:0008006" key="4">
    <source>
        <dbReference type="Google" id="ProtNLM"/>
    </source>
</evidence>
<evidence type="ECO:0000313" key="3">
    <source>
        <dbReference type="Proteomes" id="UP000003250"/>
    </source>
</evidence>
<dbReference type="Proteomes" id="UP000003250">
    <property type="component" value="Unassembled WGS sequence"/>
</dbReference>
<organism evidence="2 3">
    <name type="scientific">Mesorhizobium alhagi CCNWXJ12-2</name>
    <dbReference type="NCBI Taxonomy" id="1107882"/>
    <lineage>
        <taxon>Bacteria</taxon>
        <taxon>Pseudomonadati</taxon>
        <taxon>Pseudomonadota</taxon>
        <taxon>Alphaproteobacteria</taxon>
        <taxon>Hyphomicrobiales</taxon>
        <taxon>Phyllobacteriaceae</taxon>
        <taxon>Allomesorhizobium</taxon>
    </lineage>
</organism>
<sequence length="119" mass="12775">MIKTKHAVRRLAFTAGLAVAAMVASPAYAFELSDGTYVAKFPRLRNACGNLTITDNGSKIKYTAGECGGTTTYRRNGSFDGETISIQAARLKLSGSSSNNISGRWSLGKYVAKLSFNRQ</sequence>
<name>H0HUR5_9HYPH</name>
<feature type="signal peptide" evidence="1">
    <location>
        <begin position="1"/>
        <end position="29"/>
    </location>
</feature>
<evidence type="ECO:0000313" key="2">
    <source>
        <dbReference type="EMBL" id="EHK55501.1"/>
    </source>
</evidence>
<accession>H0HUR5</accession>
<keyword evidence="1" id="KW-0732">Signal</keyword>
<keyword evidence="3" id="KW-1185">Reference proteome</keyword>
<feature type="chain" id="PRO_5003534770" description="Secreted protein" evidence="1">
    <location>
        <begin position="30"/>
        <end position="119"/>
    </location>
</feature>
<dbReference type="EMBL" id="AHAM01000162">
    <property type="protein sequence ID" value="EHK55501.1"/>
    <property type="molecule type" value="Genomic_DNA"/>
</dbReference>
<protein>
    <recommendedName>
        <fullName evidence="4">Secreted protein</fullName>
    </recommendedName>
</protein>
<dbReference type="AlphaFoldDB" id="H0HUR5"/>
<evidence type="ECO:0000256" key="1">
    <source>
        <dbReference type="SAM" id="SignalP"/>
    </source>
</evidence>
<proteinExistence type="predicted"/>
<reference evidence="2 3" key="1">
    <citation type="journal article" date="2012" name="J. Bacteriol.">
        <title>Draft Genome Sequence of Mesorhizobium alhagi CCNWXJ12-2T, a Novel Salt-Resistant Species Isolated from the Desert of Northwestern China.</title>
        <authorList>
            <person name="Zhou M."/>
            <person name="Chen W."/>
            <person name="Chen H."/>
            <person name="Wei G."/>
        </authorList>
    </citation>
    <scope>NUCLEOTIDE SEQUENCE [LARGE SCALE GENOMIC DNA]</scope>
    <source>
        <strain evidence="2 3">CCNWXJ12-2</strain>
    </source>
</reference>
<dbReference type="RefSeq" id="WP_008837525.1">
    <property type="nucleotide sequence ID" value="NZ_AHAM01000162.1"/>
</dbReference>
<gene>
    <name evidence="2" type="ORF">MAXJ12_19578</name>
</gene>